<dbReference type="EC" id="2.3.-.-" evidence="4"/>
<protein>
    <submittedName>
        <fullName evidence="4">GNAT family N-acetyltransferase</fullName>
        <ecNumber evidence="4">2.3.-.-</ecNumber>
    </submittedName>
</protein>
<dbReference type="Pfam" id="PF00583">
    <property type="entry name" value="Acetyltransf_1"/>
    <property type="match status" value="1"/>
</dbReference>
<keyword evidence="5" id="KW-1185">Reference proteome</keyword>
<dbReference type="GO" id="GO:0016746">
    <property type="term" value="F:acyltransferase activity"/>
    <property type="evidence" value="ECO:0007669"/>
    <property type="project" value="UniProtKB-KW"/>
</dbReference>
<accession>A0ABV8LXA8</accession>
<reference evidence="5" key="1">
    <citation type="journal article" date="2019" name="Int. J. Syst. Evol. Microbiol.">
        <title>The Global Catalogue of Microorganisms (GCM) 10K type strain sequencing project: providing services to taxonomists for standard genome sequencing and annotation.</title>
        <authorList>
            <consortium name="The Broad Institute Genomics Platform"/>
            <consortium name="The Broad Institute Genome Sequencing Center for Infectious Disease"/>
            <person name="Wu L."/>
            <person name="Ma J."/>
        </authorList>
    </citation>
    <scope>NUCLEOTIDE SEQUENCE [LARGE SCALE GENOMIC DNA]</scope>
    <source>
        <strain evidence="5">CGMCC 4.7289</strain>
    </source>
</reference>
<dbReference type="Gene3D" id="3.40.630.30">
    <property type="match status" value="1"/>
</dbReference>
<dbReference type="InterPro" id="IPR016181">
    <property type="entry name" value="Acyl_CoA_acyltransferase"/>
</dbReference>
<organism evidence="4 5">
    <name type="scientific">Hamadaea flava</name>
    <dbReference type="NCBI Taxonomy" id="1742688"/>
    <lineage>
        <taxon>Bacteria</taxon>
        <taxon>Bacillati</taxon>
        <taxon>Actinomycetota</taxon>
        <taxon>Actinomycetes</taxon>
        <taxon>Micromonosporales</taxon>
        <taxon>Micromonosporaceae</taxon>
        <taxon>Hamadaea</taxon>
    </lineage>
</organism>
<dbReference type="PROSITE" id="PS51186">
    <property type="entry name" value="GNAT"/>
    <property type="match status" value="1"/>
</dbReference>
<dbReference type="CDD" id="cd04301">
    <property type="entry name" value="NAT_SF"/>
    <property type="match status" value="1"/>
</dbReference>
<keyword evidence="1 4" id="KW-0808">Transferase</keyword>
<keyword evidence="2 4" id="KW-0012">Acyltransferase</keyword>
<comment type="caution">
    <text evidence="4">The sequence shown here is derived from an EMBL/GenBank/DDBJ whole genome shotgun (WGS) entry which is preliminary data.</text>
</comment>
<evidence type="ECO:0000313" key="5">
    <source>
        <dbReference type="Proteomes" id="UP001595816"/>
    </source>
</evidence>
<dbReference type="InterPro" id="IPR050832">
    <property type="entry name" value="Bact_Acetyltransf"/>
</dbReference>
<feature type="domain" description="N-acetyltransferase" evidence="3">
    <location>
        <begin position="3"/>
        <end position="162"/>
    </location>
</feature>
<dbReference type="RefSeq" id="WP_253760690.1">
    <property type="nucleotide sequence ID" value="NZ_JAMZDZ010000001.1"/>
</dbReference>
<name>A0ABV8LXA8_9ACTN</name>
<sequence length="171" mass="18884">MAYAIRRIEPGEWRQLRALRLEALSKEPTAFGIRYADAAALADEDWRQQAEEHATFVATVEDGGWVGMAGIAPLERFPGTVCVHSVYVTSAHRGGAAKLAARLMDSAITWAAENTDAARLTLGVHEDNQRAQAFYRRIGFTDTGMVVPYNLDPAKRLFILGYEGFRQGLAE</sequence>
<dbReference type="PANTHER" id="PTHR43877">
    <property type="entry name" value="AMINOALKYLPHOSPHONATE N-ACETYLTRANSFERASE-RELATED-RELATED"/>
    <property type="match status" value="1"/>
</dbReference>
<dbReference type="InterPro" id="IPR000182">
    <property type="entry name" value="GNAT_dom"/>
</dbReference>
<dbReference type="Proteomes" id="UP001595816">
    <property type="component" value="Unassembled WGS sequence"/>
</dbReference>
<dbReference type="PANTHER" id="PTHR43877:SF2">
    <property type="entry name" value="AMINOALKYLPHOSPHONATE N-ACETYLTRANSFERASE-RELATED"/>
    <property type="match status" value="1"/>
</dbReference>
<evidence type="ECO:0000256" key="1">
    <source>
        <dbReference type="ARBA" id="ARBA00022679"/>
    </source>
</evidence>
<proteinExistence type="predicted"/>
<dbReference type="SUPFAM" id="SSF55729">
    <property type="entry name" value="Acyl-CoA N-acyltransferases (Nat)"/>
    <property type="match status" value="1"/>
</dbReference>
<evidence type="ECO:0000256" key="2">
    <source>
        <dbReference type="ARBA" id="ARBA00023315"/>
    </source>
</evidence>
<dbReference type="EMBL" id="JBHSAY010000024">
    <property type="protein sequence ID" value="MFC4135706.1"/>
    <property type="molecule type" value="Genomic_DNA"/>
</dbReference>
<evidence type="ECO:0000313" key="4">
    <source>
        <dbReference type="EMBL" id="MFC4135706.1"/>
    </source>
</evidence>
<evidence type="ECO:0000259" key="3">
    <source>
        <dbReference type="PROSITE" id="PS51186"/>
    </source>
</evidence>
<gene>
    <name evidence="4" type="ORF">ACFOZ4_34270</name>
</gene>